<evidence type="ECO:0000256" key="4">
    <source>
        <dbReference type="ARBA" id="ARBA00022448"/>
    </source>
</evidence>
<dbReference type="EMBL" id="CP010554">
    <property type="protein sequence ID" value="AJP48460.1"/>
    <property type="molecule type" value="Genomic_DNA"/>
</dbReference>
<evidence type="ECO:0000256" key="6">
    <source>
        <dbReference type="ARBA" id="ARBA00022692"/>
    </source>
</evidence>
<dbReference type="HOGENOM" id="CLU_094156_2_0_4"/>
<evidence type="ECO:0000313" key="12">
    <source>
        <dbReference type="EMBL" id="AJP48460.1"/>
    </source>
</evidence>
<evidence type="ECO:0000256" key="1">
    <source>
        <dbReference type="ARBA" id="ARBA00004651"/>
    </source>
</evidence>
<evidence type="ECO:0000256" key="3">
    <source>
        <dbReference type="ARBA" id="ARBA00017876"/>
    </source>
</evidence>
<feature type="transmembrane region" description="Helical" evidence="11">
    <location>
        <begin position="6"/>
        <end position="25"/>
    </location>
</feature>
<evidence type="ECO:0000256" key="11">
    <source>
        <dbReference type="RuleBase" id="RU365087"/>
    </source>
</evidence>
<comment type="subcellular location">
    <subcellularLocation>
        <location evidence="1 11">Cell membrane</location>
        <topology evidence="1 11">Multi-pass membrane protein</topology>
    </subcellularLocation>
</comment>
<evidence type="ECO:0000256" key="9">
    <source>
        <dbReference type="ARBA" id="ARBA00023010"/>
    </source>
</evidence>
<keyword evidence="5 11" id="KW-1003">Cell membrane</keyword>
<evidence type="ECO:0000256" key="5">
    <source>
        <dbReference type="ARBA" id="ARBA00022475"/>
    </source>
</evidence>
<evidence type="ECO:0000256" key="10">
    <source>
        <dbReference type="ARBA" id="ARBA00023136"/>
    </source>
</evidence>
<dbReference type="Pfam" id="PF03840">
    <property type="entry name" value="SecG"/>
    <property type="match status" value="1"/>
</dbReference>
<gene>
    <name evidence="12" type="ORF">PG1C_08305</name>
</gene>
<dbReference type="GO" id="GO:0009306">
    <property type="term" value="P:protein secretion"/>
    <property type="evidence" value="ECO:0007669"/>
    <property type="project" value="UniProtKB-UniRule"/>
</dbReference>
<dbReference type="AlphaFoldDB" id="A0A0C5J904"/>
<keyword evidence="7 11" id="KW-0653">Protein transport</keyword>
<dbReference type="STRING" id="1565605.PG1C_08305"/>
<protein>
    <recommendedName>
        <fullName evidence="3 11">Protein-export membrane protein SecG</fullName>
    </recommendedName>
</protein>
<proteinExistence type="inferred from homology"/>
<accession>A0A0C5J904</accession>
<evidence type="ECO:0000256" key="2">
    <source>
        <dbReference type="ARBA" id="ARBA00008445"/>
    </source>
</evidence>
<dbReference type="PANTHER" id="PTHR34182">
    <property type="entry name" value="PROTEIN-EXPORT MEMBRANE PROTEIN SECG"/>
    <property type="match status" value="1"/>
</dbReference>
<comment type="similarity">
    <text evidence="2 11">Belongs to the SecG family.</text>
</comment>
<dbReference type="GO" id="GO:0043952">
    <property type="term" value="P:protein transport by the Sec complex"/>
    <property type="evidence" value="ECO:0007669"/>
    <property type="project" value="TreeGrafter"/>
</dbReference>
<comment type="function">
    <text evidence="11">Involved in protein export. Participates in an early event of protein translocation.</text>
</comment>
<keyword evidence="6 11" id="KW-0812">Transmembrane</keyword>
<evidence type="ECO:0000256" key="7">
    <source>
        <dbReference type="ARBA" id="ARBA00022927"/>
    </source>
</evidence>
<dbReference type="InterPro" id="IPR004692">
    <property type="entry name" value="SecG"/>
</dbReference>
<dbReference type="Proteomes" id="UP000061603">
    <property type="component" value="Chromosome"/>
</dbReference>
<dbReference type="GO" id="GO:0005886">
    <property type="term" value="C:plasma membrane"/>
    <property type="evidence" value="ECO:0007669"/>
    <property type="project" value="UniProtKB-SubCell"/>
</dbReference>
<name>A0A0C5J904_9PROT</name>
<dbReference type="NCBIfam" id="TIGR00810">
    <property type="entry name" value="secG"/>
    <property type="match status" value="1"/>
</dbReference>
<keyword evidence="9 11" id="KW-0811">Translocation</keyword>
<evidence type="ECO:0000256" key="8">
    <source>
        <dbReference type="ARBA" id="ARBA00022989"/>
    </source>
</evidence>
<dbReference type="PANTHER" id="PTHR34182:SF1">
    <property type="entry name" value="PROTEIN-EXPORT MEMBRANE PROTEIN SECG"/>
    <property type="match status" value="1"/>
</dbReference>
<organism evidence="12 13">
    <name type="scientific">Rugosibacter aromaticivorans</name>
    <dbReference type="NCBI Taxonomy" id="1565605"/>
    <lineage>
        <taxon>Bacteria</taxon>
        <taxon>Pseudomonadati</taxon>
        <taxon>Pseudomonadota</taxon>
        <taxon>Betaproteobacteria</taxon>
        <taxon>Nitrosomonadales</taxon>
        <taxon>Sterolibacteriaceae</taxon>
        <taxon>Rugosibacter</taxon>
    </lineage>
</organism>
<keyword evidence="8 11" id="KW-1133">Transmembrane helix</keyword>
<feature type="transmembrane region" description="Helical" evidence="11">
    <location>
        <begin position="61"/>
        <end position="78"/>
    </location>
</feature>
<dbReference type="PRINTS" id="PR01651">
    <property type="entry name" value="SECGEXPORT"/>
</dbReference>
<keyword evidence="10 11" id="KW-0472">Membrane</keyword>
<dbReference type="KEGG" id="rbu:PG1C_08305"/>
<evidence type="ECO:0000313" key="13">
    <source>
        <dbReference type="Proteomes" id="UP000061603"/>
    </source>
</evidence>
<dbReference type="PATRIC" id="fig|1565605.3.peg.1760"/>
<sequence>MNLMHTIILTTHVLAGLGIIGLVLLQHGKGADMGAAFGGGASGSLFGATGSANFMSRATGILATIFFCTSLGLAYLATSRPQASRSVMDAAVPKTAPAAPVSVVPVPSAAPAQAPAAPDSKVKNIPQ</sequence>
<keyword evidence="4 11" id="KW-0813">Transport</keyword>
<keyword evidence="13" id="KW-1185">Reference proteome</keyword>
<dbReference type="GO" id="GO:0015450">
    <property type="term" value="F:protein-transporting ATPase activity"/>
    <property type="evidence" value="ECO:0007669"/>
    <property type="project" value="UniProtKB-UniRule"/>
</dbReference>
<reference evidence="12 13" key="1">
    <citation type="journal article" date="2015" name="Genome Announc.">
        <title>Complete Genome Sequence of a Novel Bacterium within the Family Rhodocyclaceae That Degrades Polycyclic Aromatic Hydrocarbons.</title>
        <authorList>
            <person name="Singleton D.R."/>
            <person name="Dickey A.N."/>
            <person name="Scholl E.H."/>
            <person name="Wright F.A."/>
            <person name="Aitken M.D."/>
        </authorList>
    </citation>
    <scope>NUCLEOTIDE SEQUENCE [LARGE SCALE GENOMIC DNA]</scope>
    <source>
        <strain evidence="13">PG1-Ca6</strain>
    </source>
</reference>
<dbReference type="GO" id="GO:0065002">
    <property type="term" value="P:intracellular protein transmembrane transport"/>
    <property type="evidence" value="ECO:0007669"/>
    <property type="project" value="TreeGrafter"/>
</dbReference>